<comment type="caution">
    <text evidence="3">The sequence shown here is derived from an EMBL/GenBank/DDBJ whole genome shotgun (WGS) entry which is preliminary data.</text>
</comment>
<accession>A0ABV8TXE9</accession>
<evidence type="ECO:0000313" key="3">
    <source>
        <dbReference type="EMBL" id="MFC4335443.1"/>
    </source>
</evidence>
<dbReference type="PANTHER" id="PTHR31616:SF10">
    <property type="entry name" value="TREHALASE"/>
    <property type="match status" value="1"/>
</dbReference>
<keyword evidence="3" id="KW-0378">Hydrolase</keyword>
<keyword evidence="4" id="KW-1185">Reference proteome</keyword>
<dbReference type="RefSeq" id="WP_380620283.1">
    <property type="nucleotide sequence ID" value="NZ_JBHSDK010000013.1"/>
</dbReference>
<protein>
    <submittedName>
        <fullName evidence="3">Glycoside hydrolase family 15 protein</fullName>
    </submittedName>
</protein>
<evidence type="ECO:0000259" key="1">
    <source>
        <dbReference type="Pfam" id="PF00723"/>
    </source>
</evidence>
<dbReference type="EMBL" id="JBHSDK010000013">
    <property type="protein sequence ID" value="MFC4335443.1"/>
    <property type="molecule type" value="Genomic_DNA"/>
</dbReference>
<proteinExistence type="predicted"/>
<dbReference type="InterPro" id="IPR011613">
    <property type="entry name" value="GH15-like"/>
</dbReference>
<dbReference type="Pfam" id="PF19291">
    <property type="entry name" value="TREH_N"/>
    <property type="match status" value="1"/>
</dbReference>
<dbReference type="Proteomes" id="UP001595823">
    <property type="component" value="Unassembled WGS sequence"/>
</dbReference>
<gene>
    <name evidence="3" type="ORF">ACFPET_09560</name>
</gene>
<dbReference type="GO" id="GO:0016787">
    <property type="term" value="F:hydrolase activity"/>
    <property type="evidence" value="ECO:0007669"/>
    <property type="project" value="UniProtKB-KW"/>
</dbReference>
<dbReference type="InterPro" id="IPR012341">
    <property type="entry name" value="6hp_glycosidase-like_sf"/>
</dbReference>
<sequence length="605" mass="66647">MSDLPIGDYAALSDRHSVALVSRDGSIDWFCRPAFDSPSLFGRLLDADAGHWTIAPDGPYTVERSYIEDTMALRTVFTCENGTVEVRDALLLGEHGDPRDMGREAPRALARIVECTAGEVDVRTVFKARPEYGMVHPILSVVPGGVTAVGGPLRMMVTSTADMEISHDGAIAAATLAEGQRLHFLSQAVTLADPEPRPWSAERIESAFADTIAAWRNWSDRHRQDLGRHTDIAHRSRLVLESLRYQPTGAIVAAPTTSLPEEIGGVRNWDYRYAWVRDASFTVQALADSGCYAEAGEFFRYLSQTAAHYHATHPLQIMFGIHGHHDLTERELDHLSGWRNSRPVRVGNAAWRQSQLDVYGELLDAAWRVRDAFTEPAPPMRRFLMQVAQAAADQWGDKDNGIWEARGEPRHYTYSKAMCWVALDRAVRLAPQLGLEEEAVGWAEQRDRVRAAVEDEGWNPRVGAFTASFGSEDLDASVLMLPLVGFLPGTDERIRSTVDLIADRLVDDRGLVRRYLTSGGDGLPGGEGSFLLCSFWLVQALTAVEEADRAEDLFDRVCSYANDVGLLSEEVDGATGELLGNFPQAFSHIGLINAASALHGHGRAD</sequence>
<dbReference type="Gene3D" id="1.50.10.10">
    <property type="match status" value="1"/>
</dbReference>
<evidence type="ECO:0000313" key="4">
    <source>
        <dbReference type="Proteomes" id="UP001595823"/>
    </source>
</evidence>
<organism evidence="3 4">
    <name type="scientific">Salininema proteolyticum</name>
    <dbReference type="NCBI Taxonomy" id="1607685"/>
    <lineage>
        <taxon>Bacteria</taxon>
        <taxon>Bacillati</taxon>
        <taxon>Actinomycetota</taxon>
        <taxon>Actinomycetes</taxon>
        <taxon>Glycomycetales</taxon>
        <taxon>Glycomycetaceae</taxon>
        <taxon>Salininema</taxon>
    </lineage>
</organism>
<reference evidence="4" key="1">
    <citation type="journal article" date="2019" name="Int. J. Syst. Evol. Microbiol.">
        <title>The Global Catalogue of Microorganisms (GCM) 10K type strain sequencing project: providing services to taxonomists for standard genome sequencing and annotation.</title>
        <authorList>
            <consortium name="The Broad Institute Genomics Platform"/>
            <consortium name="The Broad Institute Genome Sequencing Center for Infectious Disease"/>
            <person name="Wu L."/>
            <person name="Ma J."/>
        </authorList>
    </citation>
    <scope>NUCLEOTIDE SEQUENCE [LARGE SCALE GENOMIC DNA]</scope>
    <source>
        <strain evidence="4">IBRC-M 10908</strain>
    </source>
</reference>
<dbReference type="InterPro" id="IPR045582">
    <property type="entry name" value="Trehalase-like_N"/>
</dbReference>
<name>A0ABV8TXE9_9ACTN</name>
<feature type="domain" description="Trehalase-like N-terminal" evidence="2">
    <location>
        <begin position="5"/>
        <end position="175"/>
    </location>
</feature>
<evidence type="ECO:0000259" key="2">
    <source>
        <dbReference type="Pfam" id="PF19291"/>
    </source>
</evidence>
<dbReference type="Pfam" id="PF00723">
    <property type="entry name" value="Glyco_hydro_15"/>
    <property type="match status" value="1"/>
</dbReference>
<dbReference type="SUPFAM" id="SSF48208">
    <property type="entry name" value="Six-hairpin glycosidases"/>
    <property type="match status" value="1"/>
</dbReference>
<dbReference type="InterPro" id="IPR008928">
    <property type="entry name" value="6-hairpin_glycosidase_sf"/>
</dbReference>
<dbReference type="PANTHER" id="PTHR31616">
    <property type="entry name" value="TREHALASE"/>
    <property type="match status" value="1"/>
</dbReference>
<feature type="domain" description="GH15-like" evidence="1">
    <location>
        <begin position="229"/>
        <end position="595"/>
    </location>
</feature>